<dbReference type="Proteomes" id="UP000774617">
    <property type="component" value="Unassembled WGS sequence"/>
</dbReference>
<evidence type="ECO:0000313" key="3">
    <source>
        <dbReference type="Proteomes" id="UP000774617"/>
    </source>
</evidence>
<proteinExistence type="predicted"/>
<sequence length="308" mass="35142">MTTFWAILNENASTPPSTASLPIETSDHRLSAQSQGPHSLEKMSLDFVAPGSRPAPYRVGSQTSHHSNNCDPKIKAMRENIAALRVQAPVDLDKITSGIEDLDDSSEGAFEPDNVPRMRFIDGLLHLGDGPQDDLLEKLRILENSETSIHKIQEEMALLQYGRSRSLLGVFYSFLSLFDDAEKAFQESDRYMEYEACVEIKLHRMLWYAEHKTRIQDWGGVGMLICKAHEVFMNNDAHSEFIVTHFPDRFRFLVIAASRQVPIDEVVKTMPPNISEAEFVLRLFTEILRIELTHYRRAQIHLQEGYSH</sequence>
<evidence type="ECO:0000256" key="1">
    <source>
        <dbReference type="SAM" id="MobiDB-lite"/>
    </source>
</evidence>
<accession>A0ABQ8GL34</accession>
<dbReference type="EMBL" id="JAGTJR010000005">
    <property type="protein sequence ID" value="KAH7060370.1"/>
    <property type="molecule type" value="Genomic_DNA"/>
</dbReference>
<evidence type="ECO:0000313" key="2">
    <source>
        <dbReference type="EMBL" id="KAH7060370.1"/>
    </source>
</evidence>
<feature type="region of interest" description="Disordered" evidence="1">
    <location>
        <begin position="51"/>
        <end position="71"/>
    </location>
</feature>
<reference evidence="2 3" key="1">
    <citation type="journal article" date="2021" name="Nat. Commun.">
        <title>Genetic determinants of endophytism in the Arabidopsis root mycobiome.</title>
        <authorList>
            <person name="Mesny F."/>
            <person name="Miyauchi S."/>
            <person name="Thiergart T."/>
            <person name="Pickel B."/>
            <person name="Atanasova L."/>
            <person name="Karlsson M."/>
            <person name="Huettel B."/>
            <person name="Barry K.W."/>
            <person name="Haridas S."/>
            <person name="Chen C."/>
            <person name="Bauer D."/>
            <person name="Andreopoulos W."/>
            <person name="Pangilinan J."/>
            <person name="LaButti K."/>
            <person name="Riley R."/>
            <person name="Lipzen A."/>
            <person name="Clum A."/>
            <person name="Drula E."/>
            <person name="Henrissat B."/>
            <person name="Kohler A."/>
            <person name="Grigoriev I.V."/>
            <person name="Martin F.M."/>
            <person name="Hacquard S."/>
        </authorList>
    </citation>
    <scope>NUCLEOTIDE SEQUENCE [LARGE SCALE GENOMIC DNA]</scope>
    <source>
        <strain evidence="2 3">MPI-SDFR-AT-0080</strain>
    </source>
</reference>
<comment type="caution">
    <text evidence="2">The sequence shown here is derived from an EMBL/GenBank/DDBJ whole genome shotgun (WGS) entry which is preliminary data.</text>
</comment>
<name>A0ABQ8GL34_9PEZI</name>
<organism evidence="2 3">
    <name type="scientific">Macrophomina phaseolina</name>
    <dbReference type="NCBI Taxonomy" id="35725"/>
    <lineage>
        <taxon>Eukaryota</taxon>
        <taxon>Fungi</taxon>
        <taxon>Dikarya</taxon>
        <taxon>Ascomycota</taxon>
        <taxon>Pezizomycotina</taxon>
        <taxon>Dothideomycetes</taxon>
        <taxon>Dothideomycetes incertae sedis</taxon>
        <taxon>Botryosphaeriales</taxon>
        <taxon>Botryosphaeriaceae</taxon>
        <taxon>Macrophomina</taxon>
    </lineage>
</organism>
<feature type="compositionally biased region" description="Polar residues" evidence="1">
    <location>
        <begin position="60"/>
        <end position="70"/>
    </location>
</feature>
<protein>
    <submittedName>
        <fullName evidence="2">Uncharacterized protein</fullName>
    </submittedName>
</protein>
<gene>
    <name evidence="2" type="ORF">B0J12DRAFT_736722</name>
</gene>
<keyword evidence="3" id="KW-1185">Reference proteome</keyword>